<feature type="compositionally biased region" description="Polar residues" evidence="1">
    <location>
        <begin position="468"/>
        <end position="486"/>
    </location>
</feature>
<feature type="compositionally biased region" description="Low complexity" evidence="1">
    <location>
        <begin position="798"/>
        <end position="807"/>
    </location>
</feature>
<evidence type="ECO:0000313" key="2">
    <source>
        <dbReference type="EMBL" id="KAL0954845.1"/>
    </source>
</evidence>
<evidence type="ECO:0000313" key="3">
    <source>
        <dbReference type="Proteomes" id="UP001556367"/>
    </source>
</evidence>
<name>A0ABR3JGK3_9AGAR</name>
<feature type="region of interest" description="Disordered" evidence="1">
    <location>
        <begin position="748"/>
        <end position="812"/>
    </location>
</feature>
<evidence type="ECO:0000256" key="1">
    <source>
        <dbReference type="SAM" id="MobiDB-lite"/>
    </source>
</evidence>
<feature type="compositionally biased region" description="Polar residues" evidence="1">
    <location>
        <begin position="620"/>
        <end position="630"/>
    </location>
</feature>
<feature type="region of interest" description="Disordered" evidence="1">
    <location>
        <begin position="468"/>
        <end position="585"/>
    </location>
</feature>
<feature type="compositionally biased region" description="Polar residues" evidence="1">
    <location>
        <begin position="1031"/>
        <end position="1043"/>
    </location>
</feature>
<protein>
    <submittedName>
        <fullName evidence="2">Uncharacterized protein</fullName>
    </submittedName>
</protein>
<feature type="compositionally biased region" description="Polar residues" evidence="1">
    <location>
        <begin position="748"/>
        <end position="780"/>
    </location>
</feature>
<sequence length="1093" mass="116750">MQAHLDTTNRPPSVRSVASTASRVSLSRQPRTRSRSKTVTEPQSRARNLSPDGSPASELAYLDKGLVDEPESASSPASPTMNVGSFAAAPEPIMALPALPGDSGSYQGVQEDDTVVVGEHGALKAVAEASKGVLEKKQQKAAIQAATLARINTKPPPSAFSRMPELVHGSGANARDSVLTQNSVATRMSTTSSSLYPPSTSTASASGTESPPSPRSLATQAENNEISSYDPDMEAEHEFDGDDVSYRLRLLVKNSYFLPPAHSKPSPSDLAPAVDIHKKASPTFMDLFRGKSKSKPSSPILSPDPQGPILRTTSDTITLSAYAARPPPRSAPVVPIISVQSHKPPDMAGRVVVVREKVHDLATAAKQAEQEMKSRAGRRDQGSQKAKPEKFDDIIDPTDAVDLPQPSSGYPFAVQASALHGLGVQESLGAAVLADRLPPPMSPGASTLDTEDRTWRKALLHAAVGHSLDNTPDVSISTSVDHSSPLASPAVANPVLPPPGSRERSPSVQVVGKRIVRKPLIEVSQESGPPSEPADHSTPRKSIQKSRLHAHSVAPTSAPTSRPSSFFPLRSETPSGPQTQLAPPPRRLIVNPLYSLSQTDLLSVDDLQSQGQPTPEFLTAESSRQSSPSPAVTDAQDAVRQLVMTPPPQSHLSMYSSLSVEPPRESGSDIRDTHSSLANSIAETQYYDYGHDDDESGAHRQSIITSAASDSRPSLSEYSQPSPTVSAFQDGITGDDYHSTVSSIHQNWRPSVDQHSSTTHASLASRYNTVSPPPRVSSSLARLPLIPRPRSPHHPMVLRSSQSLRSHSQPDPKIQESFLDLDETSTTPPAAPVVHILEPSPVTPPFPIAERRGNPATTPLTLTIPTGTVPVAIHSAPAPASPTSFFDDLQAQPNAMDDLDSSSDEEDDDEPEVEEDDGGRGPTNLYVNPRTRTISAVSAHTVRPNIYRLGNHSTPYVSRPLEGRAPLPFGVSDPKKPIGNVPPRAPYFNDKRPGKSALPAATFDFYQYSRSQDAAGDPGPSPRRRPATADHVQSWQANQRAVQTSQQLDGLLKRHMEAEKDVIKRIATSLRTSPPGRPDSAYSAVDAVAGPKA</sequence>
<feature type="region of interest" description="Disordered" evidence="1">
    <location>
        <begin position="607"/>
        <end position="672"/>
    </location>
</feature>
<feature type="region of interest" description="Disordered" evidence="1">
    <location>
        <begin position="1"/>
        <end position="84"/>
    </location>
</feature>
<feature type="region of interest" description="Disordered" evidence="1">
    <location>
        <begin position="893"/>
        <end position="928"/>
    </location>
</feature>
<feature type="compositionally biased region" description="Polar residues" evidence="1">
    <location>
        <begin position="37"/>
        <end position="47"/>
    </location>
</feature>
<proteinExistence type="predicted"/>
<feature type="compositionally biased region" description="Basic and acidic residues" evidence="1">
    <location>
        <begin position="662"/>
        <end position="672"/>
    </location>
</feature>
<feature type="region of interest" description="Disordered" evidence="1">
    <location>
        <begin position="985"/>
        <end position="1043"/>
    </location>
</feature>
<feature type="compositionally biased region" description="Basic and acidic residues" evidence="1">
    <location>
        <begin position="368"/>
        <end position="388"/>
    </location>
</feature>
<feature type="region of interest" description="Disordered" evidence="1">
    <location>
        <begin position="289"/>
        <end position="312"/>
    </location>
</feature>
<feature type="compositionally biased region" description="Low complexity" evidence="1">
    <location>
        <begin position="13"/>
        <end position="28"/>
    </location>
</feature>
<feature type="compositionally biased region" description="Polar residues" evidence="1">
    <location>
        <begin position="650"/>
        <end position="659"/>
    </location>
</feature>
<keyword evidence="3" id="KW-1185">Reference proteome</keyword>
<dbReference type="Proteomes" id="UP001556367">
    <property type="component" value="Unassembled WGS sequence"/>
</dbReference>
<feature type="region of interest" description="Disordered" evidence="1">
    <location>
        <begin position="1068"/>
        <end position="1093"/>
    </location>
</feature>
<comment type="caution">
    <text evidence="2">The sequence shown here is derived from an EMBL/GenBank/DDBJ whole genome shotgun (WGS) entry which is preliminary data.</text>
</comment>
<organism evidence="2 3">
    <name type="scientific">Hohenbuehelia grisea</name>
    <dbReference type="NCBI Taxonomy" id="104357"/>
    <lineage>
        <taxon>Eukaryota</taxon>
        <taxon>Fungi</taxon>
        <taxon>Dikarya</taxon>
        <taxon>Basidiomycota</taxon>
        <taxon>Agaricomycotina</taxon>
        <taxon>Agaricomycetes</taxon>
        <taxon>Agaricomycetidae</taxon>
        <taxon>Agaricales</taxon>
        <taxon>Pleurotineae</taxon>
        <taxon>Pleurotaceae</taxon>
        <taxon>Hohenbuehelia</taxon>
    </lineage>
</organism>
<gene>
    <name evidence="2" type="ORF">HGRIS_003785</name>
</gene>
<feature type="compositionally biased region" description="Polar residues" evidence="1">
    <location>
        <begin position="572"/>
        <end position="581"/>
    </location>
</feature>
<feature type="region of interest" description="Disordered" evidence="1">
    <location>
        <begin position="186"/>
        <end position="219"/>
    </location>
</feature>
<feature type="compositionally biased region" description="Low complexity" evidence="1">
    <location>
        <begin position="189"/>
        <end position="210"/>
    </location>
</feature>
<feature type="compositionally biased region" description="Polar residues" evidence="1">
    <location>
        <begin position="1"/>
        <end position="11"/>
    </location>
</feature>
<feature type="region of interest" description="Disordered" evidence="1">
    <location>
        <begin position="367"/>
        <end position="388"/>
    </location>
</feature>
<feature type="compositionally biased region" description="Acidic residues" evidence="1">
    <location>
        <begin position="897"/>
        <end position="917"/>
    </location>
</feature>
<feature type="compositionally biased region" description="Low complexity" evidence="1">
    <location>
        <begin position="554"/>
        <end position="568"/>
    </location>
</feature>
<accession>A0ABR3JGK3</accession>
<dbReference type="EMBL" id="JASNQZ010000007">
    <property type="protein sequence ID" value="KAL0954845.1"/>
    <property type="molecule type" value="Genomic_DNA"/>
</dbReference>
<reference evidence="3" key="1">
    <citation type="submission" date="2024-06" db="EMBL/GenBank/DDBJ databases">
        <title>Multi-omics analyses provide insights into the biosynthesis of the anticancer antibiotic pleurotin in Hohenbuehelia grisea.</title>
        <authorList>
            <person name="Weaver J.A."/>
            <person name="Alberti F."/>
        </authorList>
    </citation>
    <scope>NUCLEOTIDE SEQUENCE [LARGE SCALE GENOMIC DNA]</scope>
    <source>
        <strain evidence="3">T-177</strain>
    </source>
</reference>